<name>A0AAW1SH66_9CHLO</name>
<proteinExistence type="predicted"/>
<dbReference type="InterPro" id="IPR011050">
    <property type="entry name" value="Pectin_lyase_fold/virulence"/>
</dbReference>
<evidence type="ECO:0000313" key="2">
    <source>
        <dbReference type="EMBL" id="KAK9844847.1"/>
    </source>
</evidence>
<dbReference type="SUPFAM" id="SSF51126">
    <property type="entry name" value="Pectin lyase-like"/>
    <property type="match status" value="1"/>
</dbReference>
<gene>
    <name evidence="2" type="ORF">WJX74_007583</name>
</gene>
<evidence type="ECO:0000256" key="1">
    <source>
        <dbReference type="SAM" id="SignalP"/>
    </source>
</evidence>
<sequence length="519" mass="55864">MGCRCLLTILTAGLFLLPPASTAVHSELEETYPRRSEFAGANALRDWTALMNPHAKVQRQNLLEQAEKRRKSRHLLQDFPSPLRIVGYPSPPPPSNLRLDDGSTCCPTKPVLSNYDVPEDTPTPVLIPPADGLLTFPTYINAMCEIHMVGNNRTGLGGIVSASIKCQTQDGTDVLIYMGGSLLAKSFNFTGVYAVPPQPNTIDLDANALFFVQSGSIMIYNSSFTNIAISQDFPLITITEGTSPTLILDSTFTNITTCVDPYRTTNMCLPVVASTQQSTYIQIVGCNFFNNACFNQTVCHTGSVYITNRSQSVIRDTVIRNSTGHFGSALMVTDGASVKAYNSVFLNNRVDVFGSFGAIWLSACQAFDPFFAEVTGFGYFDNIAVGGNFVNGIGAGLAISTCDNTIIRNSIFYNNSAYLVGGGIGVQNSNNTQITGSYFIQNTAQNFFGGAMSLEPCSSTYSINSSVFVLNNEQVSFGTSGCSASQVGNYVASYLPNDLLVNVTNTLANLPESGLPTFK</sequence>
<dbReference type="AlphaFoldDB" id="A0AAW1SH66"/>
<feature type="signal peptide" evidence="1">
    <location>
        <begin position="1"/>
        <end position="22"/>
    </location>
</feature>
<protein>
    <submittedName>
        <fullName evidence="2">Uncharacterized protein</fullName>
    </submittedName>
</protein>
<evidence type="ECO:0000313" key="3">
    <source>
        <dbReference type="Proteomes" id="UP001438707"/>
    </source>
</evidence>
<accession>A0AAW1SH66</accession>
<dbReference type="Proteomes" id="UP001438707">
    <property type="component" value="Unassembled WGS sequence"/>
</dbReference>
<feature type="chain" id="PRO_5043743934" evidence="1">
    <location>
        <begin position="23"/>
        <end position="519"/>
    </location>
</feature>
<dbReference type="EMBL" id="JALJOS010000001">
    <property type="protein sequence ID" value="KAK9844847.1"/>
    <property type="molecule type" value="Genomic_DNA"/>
</dbReference>
<keyword evidence="1" id="KW-0732">Signal</keyword>
<keyword evidence="3" id="KW-1185">Reference proteome</keyword>
<organism evidence="2 3">
    <name type="scientific">Apatococcus lobatus</name>
    <dbReference type="NCBI Taxonomy" id="904363"/>
    <lineage>
        <taxon>Eukaryota</taxon>
        <taxon>Viridiplantae</taxon>
        <taxon>Chlorophyta</taxon>
        <taxon>core chlorophytes</taxon>
        <taxon>Trebouxiophyceae</taxon>
        <taxon>Chlorellales</taxon>
        <taxon>Chlorellaceae</taxon>
        <taxon>Apatococcus</taxon>
    </lineage>
</organism>
<reference evidence="2 3" key="1">
    <citation type="journal article" date="2024" name="Nat. Commun.">
        <title>Phylogenomics reveals the evolutionary origins of lichenization in chlorophyte algae.</title>
        <authorList>
            <person name="Puginier C."/>
            <person name="Libourel C."/>
            <person name="Otte J."/>
            <person name="Skaloud P."/>
            <person name="Haon M."/>
            <person name="Grisel S."/>
            <person name="Petersen M."/>
            <person name="Berrin J.G."/>
            <person name="Delaux P.M."/>
            <person name="Dal Grande F."/>
            <person name="Keller J."/>
        </authorList>
    </citation>
    <scope>NUCLEOTIDE SEQUENCE [LARGE SCALE GENOMIC DNA]</scope>
    <source>
        <strain evidence="2 3">SAG 2145</strain>
    </source>
</reference>
<comment type="caution">
    <text evidence="2">The sequence shown here is derived from an EMBL/GenBank/DDBJ whole genome shotgun (WGS) entry which is preliminary data.</text>
</comment>